<evidence type="ECO:0000256" key="1">
    <source>
        <dbReference type="ARBA" id="ARBA00022741"/>
    </source>
</evidence>
<dbReference type="RefSeq" id="WP_116276373.1">
    <property type="nucleotide sequence ID" value="NZ_KZ859531.1"/>
</dbReference>
<dbReference type="Pfam" id="PF13191">
    <property type="entry name" value="AAA_16"/>
    <property type="match status" value="1"/>
</dbReference>
<name>A0A3E1AY78_RHILT</name>
<dbReference type="GO" id="GO:0009190">
    <property type="term" value="P:cyclic nucleotide biosynthetic process"/>
    <property type="evidence" value="ECO:0007669"/>
    <property type="project" value="InterPro"/>
</dbReference>
<dbReference type="Gene3D" id="3.30.70.1230">
    <property type="entry name" value="Nucleotide cyclase"/>
    <property type="match status" value="1"/>
</dbReference>
<dbReference type="InterPro" id="IPR001054">
    <property type="entry name" value="A/G_cyclase"/>
</dbReference>
<protein>
    <submittedName>
        <fullName evidence="5">Adenylate cyclase</fullName>
    </submittedName>
</protein>
<evidence type="ECO:0000313" key="6">
    <source>
        <dbReference type="Proteomes" id="UP000256748"/>
    </source>
</evidence>
<dbReference type="EMBL" id="NAOO01000045">
    <property type="protein sequence ID" value="RFB82143.1"/>
    <property type="molecule type" value="Genomic_DNA"/>
</dbReference>
<dbReference type="GO" id="GO:0004016">
    <property type="term" value="F:adenylate cyclase activity"/>
    <property type="evidence" value="ECO:0007669"/>
    <property type="project" value="UniProtKB-ARBA"/>
</dbReference>
<dbReference type="SUPFAM" id="SSF48452">
    <property type="entry name" value="TPR-like"/>
    <property type="match status" value="1"/>
</dbReference>
<dbReference type="GO" id="GO:0035556">
    <property type="term" value="P:intracellular signal transduction"/>
    <property type="evidence" value="ECO:0007669"/>
    <property type="project" value="InterPro"/>
</dbReference>
<dbReference type="Pfam" id="PF00211">
    <property type="entry name" value="Guanylate_cyc"/>
    <property type="match status" value="1"/>
</dbReference>
<dbReference type="GO" id="GO:0005524">
    <property type="term" value="F:ATP binding"/>
    <property type="evidence" value="ECO:0007669"/>
    <property type="project" value="UniProtKB-KW"/>
</dbReference>
<gene>
    <name evidence="5" type="ORF">B5K10_31020</name>
</gene>
<dbReference type="InterPro" id="IPR011990">
    <property type="entry name" value="TPR-like_helical_dom_sf"/>
</dbReference>
<dbReference type="PANTHER" id="PTHR16305">
    <property type="entry name" value="TESTICULAR SOLUBLE ADENYLYL CYCLASE"/>
    <property type="match status" value="1"/>
</dbReference>
<sequence length="1004" mass="110054">MKTLDARIRFTGERRQVTALFYDIVGSTELLLQSEPEKFFRSVSALHQSAETIIKKHGGFLHQRLGDGGCCFFGYPQQSEDTAESAVRASLELLRVVAGAQTQTQTQTQARAKARRPFRLRIGVATGLVVFSTQGDEIVGTAPVLAARLQAEADPNSVLVADSTVQLTRQKFDYTLLREARLKGFEHPIALWRPQERDRATAEPSPSEAQARPIRGREKELAALSGAWNSALGGKGSLIAVVGEAGIGKSRLIGEFAESLRQTAHETLVFQCGRRLESQPLHPFVSFLERLAAEPSVLRDGDSDAFLRALRASGRDVDATVADTMLAFTAERSPATSRNIRAADLSGRAFRRKVIEAAADILTCKAVPTLLIFEDVHWADDMTLELIDRLGSLAARLPILVIQTSRIRRSLAVASEIELPGLTAAAVRDLVASIWREHPPPGLSDFILDQCDGMPLYAEELASFFRGRQPLGKSLSEWKGLLREGGVTSLNDLLSARLAATGSARRAAQFASVIGREFSLSLLTYLVEGGSRRTVDVDIERLLSQGIIERSTVTHGSYQFRHVLAQEAAYSSLLKSDRRRIHRRIADLLIGERKPSLPAAIAAWQCAEAGLHDAAARFALAAAEASVLRSAMQEANVSLELCAEEVDSLSRRHPDRTELALSLFELQGLVASALEGEGSESARRVYARAMQLLRKQSSDVRVNHFPVYWGWWFTAPNILTQQSRARILVGDMRVVADRETRLQSYHCGWATSFHAGEHEFCLDCVAEGLTLYDPESAVRNRAFFGGHDAKVCGLGESALSYLLLDETGASESAIEQCLEWANATDHAGSMVHALYYAMVLARCQSRYDDVHALGEQMLFLAERHGLAASQARANMYCGWAELMTSPAGRGVARFEAGLALQQQLGTDDNFSMHSDMHAQVLQHLGRSAEALATVQNAINVGRSSGQSFWLAELYRLSARLRRDLNEPPASIKRELTRAIQIAEGQKAGWLAARARRTLDGLAGS</sequence>
<dbReference type="InterPro" id="IPR027417">
    <property type="entry name" value="P-loop_NTPase"/>
</dbReference>
<organism evidence="5 6">
    <name type="scientific">Rhizobium leguminosarum bv. trifolii</name>
    <dbReference type="NCBI Taxonomy" id="386"/>
    <lineage>
        <taxon>Bacteria</taxon>
        <taxon>Pseudomonadati</taxon>
        <taxon>Pseudomonadota</taxon>
        <taxon>Alphaproteobacteria</taxon>
        <taxon>Hyphomicrobiales</taxon>
        <taxon>Rhizobiaceae</taxon>
        <taxon>Rhizobium/Agrobacterium group</taxon>
        <taxon>Rhizobium</taxon>
    </lineage>
</organism>
<dbReference type="PANTHER" id="PTHR16305:SF28">
    <property type="entry name" value="GUANYLATE CYCLASE DOMAIN-CONTAINING PROTEIN"/>
    <property type="match status" value="1"/>
</dbReference>
<accession>A0A3E1AY78</accession>
<dbReference type="Gene3D" id="3.40.50.300">
    <property type="entry name" value="P-loop containing nucleotide triphosphate hydrolases"/>
    <property type="match status" value="1"/>
</dbReference>
<dbReference type="CDD" id="cd07302">
    <property type="entry name" value="CHD"/>
    <property type="match status" value="1"/>
</dbReference>
<evidence type="ECO:0000313" key="5">
    <source>
        <dbReference type="EMBL" id="RFB82143.1"/>
    </source>
</evidence>
<dbReference type="AlphaFoldDB" id="A0A3E1AY78"/>
<comment type="caution">
    <text evidence="5">The sequence shown here is derived from an EMBL/GenBank/DDBJ whole genome shotgun (WGS) entry which is preliminary data.</text>
</comment>
<reference evidence="5 6" key="1">
    <citation type="submission" date="2017-03" db="EMBL/GenBank/DDBJ databases">
        <title>Genome analysis of Rhizobial strains effectives or ineffectives for nitrogen fixation isolated from bean seeds.</title>
        <authorList>
            <person name="Peralta H."/>
            <person name="Aguilar-Vera A."/>
            <person name="Mora Y."/>
            <person name="Vargas-Lagunas C."/>
            <person name="Girard L."/>
            <person name="Mora J."/>
        </authorList>
    </citation>
    <scope>NUCLEOTIDE SEQUENCE [LARGE SCALE GENOMIC DNA]</scope>
    <source>
        <strain evidence="5 6">CCGM5</strain>
    </source>
</reference>
<keyword evidence="2" id="KW-0067">ATP-binding</keyword>
<evidence type="ECO:0000256" key="3">
    <source>
        <dbReference type="SAM" id="MobiDB-lite"/>
    </source>
</evidence>
<dbReference type="SUPFAM" id="SSF55073">
    <property type="entry name" value="Nucleotide cyclase"/>
    <property type="match status" value="1"/>
</dbReference>
<feature type="domain" description="Guanylate cyclase" evidence="4">
    <location>
        <begin position="18"/>
        <end position="150"/>
    </location>
</feature>
<dbReference type="PROSITE" id="PS50125">
    <property type="entry name" value="GUANYLATE_CYCLASE_2"/>
    <property type="match status" value="1"/>
</dbReference>
<dbReference type="Proteomes" id="UP000256748">
    <property type="component" value="Unassembled WGS sequence"/>
</dbReference>
<dbReference type="InterPro" id="IPR041664">
    <property type="entry name" value="AAA_16"/>
</dbReference>
<evidence type="ECO:0000256" key="2">
    <source>
        <dbReference type="ARBA" id="ARBA00022840"/>
    </source>
</evidence>
<dbReference type="SUPFAM" id="SSF52540">
    <property type="entry name" value="P-loop containing nucleoside triphosphate hydrolases"/>
    <property type="match status" value="1"/>
</dbReference>
<feature type="region of interest" description="Disordered" evidence="3">
    <location>
        <begin position="193"/>
        <end position="213"/>
    </location>
</feature>
<proteinExistence type="predicted"/>
<dbReference type="InterPro" id="IPR029787">
    <property type="entry name" value="Nucleotide_cyclase"/>
</dbReference>
<dbReference type="GO" id="GO:0005737">
    <property type="term" value="C:cytoplasm"/>
    <property type="evidence" value="ECO:0007669"/>
    <property type="project" value="TreeGrafter"/>
</dbReference>
<keyword evidence="1" id="KW-0547">Nucleotide-binding</keyword>
<dbReference type="SMART" id="SM00044">
    <property type="entry name" value="CYCc"/>
    <property type="match status" value="1"/>
</dbReference>
<evidence type="ECO:0000259" key="4">
    <source>
        <dbReference type="PROSITE" id="PS50125"/>
    </source>
</evidence>